<keyword evidence="4" id="KW-1185">Reference proteome</keyword>
<reference evidence="3 4" key="1">
    <citation type="journal article" date="2000" name="Nature">
        <title>Sequence and analysis of chromosome 1 of the plant Arabidopsis thaliana.</title>
        <authorList>
            <person name="Theologis A."/>
            <person name="Ecker J.R."/>
            <person name="Palm C.J."/>
            <person name="Federspiel N.A."/>
            <person name="Kaul S."/>
            <person name="White O."/>
            <person name="Alonso J."/>
            <person name="Altafi H."/>
            <person name="Araujo R."/>
            <person name="Bowman C.L."/>
            <person name="Brooks S.Y."/>
            <person name="Buehler E."/>
            <person name="Chan A."/>
            <person name="Chao Q."/>
            <person name="Chen H."/>
            <person name="Cheuk R.F."/>
            <person name="Chin C.W."/>
            <person name="Chung M.K."/>
            <person name="Conn L."/>
            <person name="Conway A.B."/>
            <person name="Conway A.R."/>
            <person name="Creasy T.H."/>
            <person name="Dewar K."/>
            <person name="Dunn P."/>
            <person name="Etgu P."/>
            <person name="Feldblyum T.V."/>
            <person name="Feng J."/>
            <person name="Fong B."/>
            <person name="Fujii C.Y."/>
            <person name="Gill J.E."/>
            <person name="Goldsmith A.D."/>
            <person name="Haas B."/>
            <person name="Hansen N.F."/>
            <person name="Hughes B."/>
            <person name="Huizar L."/>
            <person name="Hunter J.L."/>
            <person name="Jenkins J."/>
            <person name="Johnson-Hopson C."/>
            <person name="Khan S."/>
            <person name="Khaykin E."/>
            <person name="Kim C.J."/>
            <person name="Koo H.L."/>
            <person name="Kremenetskaia I."/>
            <person name="Kurtz D.B."/>
            <person name="Kwan A."/>
            <person name="Lam B."/>
            <person name="Langin-Hooper S."/>
            <person name="Lee A."/>
            <person name="Lee J.M."/>
            <person name="Lenz C.A."/>
            <person name="Li J.H."/>
            <person name="Li Y."/>
            <person name="Lin X."/>
            <person name="Liu S.X."/>
            <person name="Liu Z.A."/>
            <person name="Luros J.S."/>
            <person name="Maiti R."/>
            <person name="Marziali A."/>
            <person name="Militscher J."/>
            <person name="Miranda M."/>
            <person name="Nguyen M."/>
            <person name="Nierman W.C."/>
            <person name="Osborne B.I."/>
            <person name="Pai G."/>
            <person name="Peterson J."/>
            <person name="Pham P.K."/>
            <person name="Rizzo M."/>
            <person name="Rooney T."/>
            <person name="Rowley D."/>
            <person name="Sakano H."/>
            <person name="Salzberg S.L."/>
            <person name="Schwartz J.R."/>
            <person name="Shinn P."/>
            <person name="Southwick A.M."/>
            <person name="Sun H."/>
            <person name="Tallon L.J."/>
            <person name="Tambunga G."/>
            <person name="Toriumi M.J."/>
            <person name="Town C.D."/>
            <person name="Utterback T."/>
            <person name="Van Aken S."/>
            <person name="Vaysberg M."/>
            <person name="Vysotskaia V.S."/>
            <person name="Walker M."/>
            <person name="Wu D."/>
            <person name="Yu G."/>
            <person name="Fraser C.M."/>
            <person name="Venter J.C."/>
            <person name="Davis R.W."/>
        </authorList>
    </citation>
    <scope>NUCLEOTIDE SEQUENCE [LARGE SCALE GENOMIC DNA]</scope>
    <source>
        <strain evidence="4">cv. Columbia</strain>
    </source>
</reference>
<proteinExistence type="predicted"/>
<protein>
    <submittedName>
        <fullName evidence="3">Uncharacterized protein</fullName>
    </submittedName>
</protein>
<dbReference type="TAIR" id="AT1G25277"/>
<evidence type="ECO:0000313" key="4">
    <source>
        <dbReference type="Proteomes" id="UP000006548"/>
    </source>
</evidence>
<dbReference type="ExpressionAtlas" id="A0A1P8ARM4">
    <property type="expression patterns" value="baseline and differential"/>
</dbReference>
<dbReference type="GeneID" id="28717266"/>
<dbReference type="EMBL" id="CP002684">
    <property type="protein sequence ID" value="ANM59308.1"/>
    <property type="molecule type" value="Genomic_DNA"/>
</dbReference>
<dbReference type="RefSeq" id="NP_001321676.1">
    <property type="nucleotide sequence ID" value="NM_001332674.1"/>
</dbReference>
<organism evidence="3 4">
    <name type="scientific">Arabidopsis thaliana</name>
    <name type="common">Mouse-ear cress</name>
    <dbReference type="NCBI Taxonomy" id="3702"/>
    <lineage>
        <taxon>Eukaryota</taxon>
        <taxon>Viridiplantae</taxon>
        <taxon>Streptophyta</taxon>
        <taxon>Embryophyta</taxon>
        <taxon>Tracheophyta</taxon>
        <taxon>Spermatophyta</taxon>
        <taxon>Magnoliopsida</taxon>
        <taxon>eudicotyledons</taxon>
        <taxon>Gunneridae</taxon>
        <taxon>Pentapetalae</taxon>
        <taxon>rosids</taxon>
        <taxon>malvids</taxon>
        <taxon>Brassicales</taxon>
        <taxon>Brassicaceae</taxon>
        <taxon>Camelineae</taxon>
        <taxon>Arabidopsis</taxon>
    </lineage>
</organism>
<feature type="compositionally biased region" description="Basic residues" evidence="1">
    <location>
        <begin position="9"/>
        <end position="22"/>
    </location>
</feature>
<dbReference type="RefSeq" id="NP_001321675.1">
    <property type="nucleotide sequence ID" value="NM_001332673.1"/>
</dbReference>
<evidence type="ECO:0000256" key="1">
    <source>
        <dbReference type="SAM" id="MobiDB-lite"/>
    </source>
</evidence>
<evidence type="ECO:0000313" key="3">
    <source>
        <dbReference type="EMBL" id="ANM59308.1"/>
    </source>
</evidence>
<name>A0A1P8ARM4_ARATH</name>
<feature type="region of interest" description="Disordered" evidence="1">
    <location>
        <begin position="1"/>
        <end position="46"/>
    </location>
</feature>
<dbReference type="Araport" id="AT1G25277"/>
<reference evidence="3" key="2">
    <citation type="submission" date="2011-02" db="EMBL/GenBank/DDBJ databases">
        <authorList>
            <consortium name="TAIR"/>
            <person name="Swarbreck D."/>
            <person name="Lamesch P."/>
            <person name="Wilks C."/>
            <person name="Huala E."/>
        </authorList>
    </citation>
    <scope>NUCLEOTIDE SEQUENCE</scope>
</reference>
<dbReference type="AlphaFoldDB" id="A0A1P8ARM4"/>
<reference evidence="3" key="3">
    <citation type="submission" date="2016-05" db="EMBL/GenBank/DDBJ databases">
        <authorList>
            <person name="Krishnakumar V."/>
            <person name="Cheng C.-Y."/>
            <person name="Chan A.P."/>
            <person name="Schobel S."/>
            <person name="Kim M."/>
            <person name="Ferlanti E.S."/>
            <person name="Belyaeva I."/>
            <person name="Rosen B.D."/>
            <person name="Micklem G."/>
            <person name="Miller J.R."/>
            <person name="Vaughn M."/>
            <person name="Town C.D."/>
        </authorList>
    </citation>
    <scope>NUCLEOTIDE SEQUENCE</scope>
</reference>
<gene>
    <name evidence="2 3" type="ordered locus">At1g25277</name>
</gene>
<dbReference type="EMBL" id="CP002684">
    <property type="protein sequence ID" value="ANM59309.1"/>
    <property type="molecule type" value="Genomic_DNA"/>
</dbReference>
<sequence length="66" mass="7651">MLTHNYRSSFKRGRRKKQKQRRPNYEKGKKIVARENNEGASDDIGYSSDCGGFMFFSNLDMVAEAK</sequence>
<feature type="compositionally biased region" description="Basic and acidic residues" evidence="1">
    <location>
        <begin position="23"/>
        <end position="37"/>
    </location>
</feature>
<accession>A0A1P8ARM4</accession>
<dbReference type="KEGG" id="ath:AT1G25277"/>
<reference evidence="4" key="4">
    <citation type="journal article" date="2017" name="Plant J.">
        <title>Araport11: a complete reannotation of the Arabidopsis thaliana reference genome.</title>
        <authorList>
            <person name="Cheng C.Y."/>
            <person name="Krishnakumar V."/>
            <person name="Chan A.P."/>
            <person name="Thibaud-Nissen F."/>
            <person name="Schobel S."/>
            <person name="Town C.D."/>
        </authorList>
    </citation>
    <scope>GENOME REANNOTATION</scope>
    <source>
        <strain evidence="4">cv. Columbia</strain>
    </source>
</reference>
<dbReference type="Proteomes" id="UP000006548">
    <property type="component" value="Chromosome 1"/>
</dbReference>
<evidence type="ECO:0000313" key="2">
    <source>
        <dbReference type="Araport" id="AT1G25277"/>
    </source>
</evidence>